<dbReference type="InterPro" id="IPR033738">
    <property type="entry name" value="AsnB_N"/>
</dbReference>
<dbReference type="InterPro" id="IPR014729">
    <property type="entry name" value="Rossmann-like_a/b/a_fold"/>
</dbReference>
<comment type="pathway">
    <text evidence="1">Amino-acid biosynthesis; L-asparagine biosynthesis; L-asparagine from L-aspartate (L-Gln route): step 1/1.</text>
</comment>
<gene>
    <name evidence="9" type="ORF">J2W49_002006</name>
</gene>
<keyword evidence="5" id="KW-0067">ATP-binding</keyword>
<dbReference type="CDD" id="cd00712">
    <property type="entry name" value="AsnB"/>
    <property type="match status" value="1"/>
</dbReference>
<dbReference type="EC" id="6.3.5.4" evidence="3"/>
<evidence type="ECO:0000256" key="3">
    <source>
        <dbReference type="ARBA" id="ARBA00012737"/>
    </source>
</evidence>
<dbReference type="PROSITE" id="PS51278">
    <property type="entry name" value="GATASE_TYPE_2"/>
    <property type="match status" value="1"/>
</dbReference>
<dbReference type="SUPFAM" id="SSF56235">
    <property type="entry name" value="N-terminal nucleophile aminohydrolases (Ntn hydrolases)"/>
    <property type="match status" value="1"/>
</dbReference>
<dbReference type="Gene3D" id="3.60.20.10">
    <property type="entry name" value="Glutamine Phosphoribosylpyrophosphate, subunit 1, domain 1"/>
    <property type="match status" value="1"/>
</dbReference>
<dbReference type="CDD" id="cd01991">
    <property type="entry name" value="Asn_synthase_B_C"/>
    <property type="match status" value="1"/>
</dbReference>
<name>A0ABU1WL83_9BURK</name>
<keyword evidence="6" id="KW-0315">Glutamine amidotransferase</keyword>
<evidence type="ECO:0000256" key="1">
    <source>
        <dbReference type="ARBA" id="ARBA00005187"/>
    </source>
</evidence>
<dbReference type="InterPro" id="IPR029055">
    <property type="entry name" value="Ntn_hydrolases_N"/>
</dbReference>
<dbReference type="InterPro" id="IPR006426">
    <property type="entry name" value="Asn_synth_AEB"/>
</dbReference>
<dbReference type="Gene3D" id="3.40.50.620">
    <property type="entry name" value="HUPs"/>
    <property type="match status" value="1"/>
</dbReference>
<evidence type="ECO:0000256" key="2">
    <source>
        <dbReference type="ARBA" id="ARBA00005752"/>
    </source>
</evidence>
<accession>A0ABU1WL83</accession>
<dbReference type="Proteomes" id="UP001265700">
    <property type="component" value="Unassembled WGS sequence"/>
</dbReference>
<evidence type="ECO:0000256" key="5">
    <source>
        <dbReference type="ARBA" id="ARBA00022840"/>
    </source>
</evidence>
<dbReference type="PIRSF" id="PIRSF001589">
    <property type="entry name" value="Asn_synthetase_glu-h"/>
    <property type="match status" value="1"/>
</dbReference>
<proteinExistence type="inferred from homology"/>
<comment type="caution">
    <text evidence="9">The sequence shown here is derived from an EMBL/GenBank/DDBJ whole genome shotgun (WGS) entry which is preliminary data.</text>
</comment>
<keyword evidence="10" id="KW-1185">Reference proteome</keyword>
<keyword evidence="9" id="KW-0436">Ligase</keyword>
<evidence type="ECO:0000313" key="9">
    <source>
        <dbReference type="EMBL" id="MDR7150051.1"/>
    </source>
</evidence>
<dbReference type="PANTHER" id="PTHR43284:SF1">
    <property type="entry name" value="ASPARAGINE SYNTHETASE"/>
    <property type="match status" value="1"/>
</dbReference>
<dbReference type="EMBL" id="JAVDWU010000003">
    <property type="protein sequence ID" value="MDR7150051.1"/>
    <property type="molecule type" value="Genomic_DNA"/>
</dbReference>
<comment type="catalytic activity">
    <reaction evidence="7">
        <text>L-aspartate + L-glutamine + ATP + H2O = L-asparagine + L-glutamate + AMP + diphosphate + H(+)</text>
        <dbReference type="Rhea" id="RHEA:12228"/>
        <dbReference type="ChEBI" id="CHEBI:15377"/>
        <dbReference type="ChEBI" id="CHEBI:15378"/>
        <dbReference type="ChEBI" id="CHEBI:29985"/>
        <dbReference type="ChEBI" id="CHEBI:29991"/>
        <dbReference type="ChEBI" id="CHEBI:30616"/>
        <dbReference type="ChEBI" id="CHEBI:33019"/>
        <dbReference type="ChEBI" id="CHEBI:58048"/>
        <dbReference type="ChEBI" id="CHEBI:58359"/>
        <dbReference type="ChEBI" id="CHEBI:456215"/>
        <dbReference type="EC" id="6.3.5.4"/>
    </reaction>
</comment>
<dbReference type="InterPro" id="IPR017932">
    <property type="entry name" value="GATase_2_dom"/>
</dbReference>
<keyword evidence="4" id="KW-0547">Nucleotide-binding</keyword>
<dbReference type="Pfam" id="PF13537">
    <property type="entry name" value="GATase_7"/>
    <property type="match status" value="1"/>
</dbReference>
<dbReference type="NCBIfam" id="TIGR01536">
    <property type="entry name" value="asn_synth_AEB"/>
    <property type="match status" value="1"/>
</dbReference>
<protein>
    <recommendedName>
        <fullName evidence="3">asparagine synthase (glutamine-hydrolyzing)</fullName>
        <ecNumber evidence="3">6.3.5.4</ecNumber>
    </recommendedName>
</protein>
<dbReference type="PANTHER" id="PTHR43284">
    <property type="entry name" value="ASPARAGINE SYNTHETASE (GLUTAMINE-HYDROLYZING)"/>
    <property type="match status" value="1"/>
</dbReference>
<dbReference type="InterPro" id="IPR001962">
    <property type="entry name" value="Asn_synthase"/>
</dbReference>
<evidence type="ECO:0000313" key="10">
    <source>
        <dbReference type="Proteomes" id="UP001265700"/>
    </source>
</evidence>
<evidence type="ECO:0000256" key="7">
    <source>
        <dbReference type="ARBA" id="ARBA00048741"/>
    </source>
</evidence>
<evidence type="ECO:0000256" key="6">
    <source>
        <dbReference type="ARBA" id="ARBA00022962"/>
    </source>
</evidence>
<sequence length="647" mass="70475">MCGIAGIIGAQTDANRAALRRMTDAMRLRGPDGEGFWESPAEPGGHAVMFGHRRLSILDLSDHGAQPMIHPGSGNAIVLNGEIYNFQKLRAELGHAADTLQSSGDTAVLLEGLSTRSERALPTLRGMFAFAFWNKSTGELLVARDAMGIKPLYFATNPSGADNWTFAFASEVRALLAAKLLRNPKLNPMAVGSVLWNGYTVAPETAVRGIESLLPGEAMWLDSQGRVIRRFSYWRHPDGRSGKIATQEEVENALTESVRAHMISDVPLGIFLSGGIDSSAVANLAKRAGAAEINSFTLTFEEADSNEAVFARQVADAIGTRHQEILLTEQSFLDHLETALDSLDQPSFDGLNSYFMSRAVRDAGFKVALVGTGGDELFGGYQSFSDLPRLHAGLGFLHAMQGAPTRLAALLAHALFGRASNGYPPQTRWAKLPSMIEQGGSLLSLYQIAYSLFLPDTQRSLIHADIRSLVLPDGLPSGRRDALIADLEGRSALDTISVLEHRMFLGERLLRDTDAASMAASLETRLPFVDTELLSVISRMEPGARFQPVKTKLALRRAGLKGLDPHMFDRPKSGFELPFNRWLKSSLGEEIGSTLLDAPLVASAGLQPEAVARLWQAFIAGAKGLYWTRIWALYSLIRWVRVNRVTL</sequence>
<organism evidence="9 10">
    <name type="scientific">Hydrogenophaga palleronii</name>
    <dbReference type="NCBI Taxonomy" id="65655"/>
    <lineage>
        <taxon>Bacteria</taxon>
        <taxon>Pseudomonadati</taxon>
        <taxon>Pseudomonadota</taxon>
        <taxon>Betaproteobacteria</taxon>
        <taxon>Burkholderiales</taxon>
        <taxon>Comamonadaceae</taxon>
        <taxon>Hydrogenophaga</taxon>
    </lineage>
</organism>
<reference evidence="9 10" key="1">
    <citation type="submission" date="2023-07" db="EMBL/GenBank/DDBJ databases">
        <title>Sorghum-associated microbial communities from plants grown in Nebraska, USA.</title>
        <authorList>
            <person name="Schachtman D."/>
        </authorList>
    </citation>
    <scope>NUCLEOTIDE SEQUENCE [LARGE SCALE GENOMIC DNA]</scope>
    <source>
        <strain evidence="9 10">4249</strain>
    </source>
</reference>
<feature type="domain" description="Glutamine amidotransferase type-2" evidence="8">
    <location>
        <begin position="2"/>
        <end position="224"/>
    </location>
</feature>
<evidence type="ECO:0000259" key="8">
    <source>
        <dbReference type="PROSITE" id="PS51278"/>
    </source>
</evidence>
<dbReference type="SUPFAM" id="SSF52402">
    <property type="entry name" value="Adenine nucleotide alpha hydrolases-like"/>
    <property type="match status" value="1"/>
</dbReference>
<dbReference type="GO" id="GO:0004066">
    <property type="term" value="F:asparagine synthase (glutamine-hydrolyzing) activity"/>
    <property type="evidence" value="ECO:0007669"/>
    <property type="project" value="UniProtKB-EC"/>
</dbReference>
<dbReference type="Pfam" id="PF00733">
    <property type="entry name" value="Asn_synthase"/>
    <property type="match status" value="1"/>
</dbReference>
<dbReference type="RefSeq" id="WP_310315102.1">
    <property type="nucleotide sequence ID" value="NZ_JAVDWU010000003.1"/>
</dbReference>
<evidence type="ECO:0000256" key="4">
    <source>
        <dbReference type="ARBA" id="ARBA00022741"/>
    </source>
</evidence>
<comment type="similarity">
    <text evidence="2">Belongs to the asparagine synthetase family.</text>
</comment>
<dbReference type="InterPro" id="IPR051786">
    <property type="entry name" value="ASN_synthetase/amidase"/>
</dbReference>